<dbReference type="Gene3D" id="3.30.70.330">
    <property type="match status" value="1"/>
</dbReference>
<dbReference type="Pfam" id="PF23085">
    <property type="entry name" value="RRM_PARP14_3"/>
    <property type="match status" value="1"/>
</dbReference>
<keyword evidence="6" id="KW-1185">Reference proteome</keyword>
<comment type="caution">
    <text evidence="4">The sequence shown here is derived from an EMBL/GenBank/DDBJ whole genome shotgun (WGS) entry which is preliminary data.</text>
</comment>
<dbReference type="Proteomes" id="UP000618051">
    <property type="component" value="Unassembled WGS sequence"/>
</dbReference>
<dbReference type="EMBL" id="JADDUC020000008">
    <property type="protein sequence ID" value="KAI1237393.1"/>
    <property type="molecule type" value="Genomic_DNA"/>
</dbReference>
<reference evidence="5 6" key="2">
    <citation type="journal article" date="2021" name="J. Hered.">
        <title>Feather Gene Expression Elucidates the Developmental Basis of Plumage Iridescence in African Starlings.</title>
        <authorList>
            <person name="Rubenstein D.R."/>
            <person name="Corvelo A."/>
            <person name="MacManes M.D."/>
            <person name="Maia R."/>
            <person name="Narzisi G."/>
            <person name="Rousaki A."/>
            <person name="Vandenabeele P."/>
            <person name="Shawkey M.D."/>
            <person name="Solomon J."/>
        </authorList>
    </citation>
    <scope>NUCLEOTIDE SEQUENCE [LARGE SCALE GENOMIC DNA]</scope>
    <source>
        <strain evidence="5">SS15</strain>
    </source>
</reference>
<accession>A0A835TQK5</accession>
<keyword evidence="1" id="KW-0694">RNA-binding</keyword>
<organism evidence="4">
    <name type="scientific">Lamprotornis superbus</name>
    <dbReference type="NCBI Taxonomy" id="245042"/>
    <lineage>
        <taxon>Eukaryota</taxon>
        <taxon>Metazoa</taxon>
        <taxon>Chordata</taxon>
        <taxon>Craniata</taxon>
        <taxon>Vertebrata</taxon>
        <taxon>Euteleostomi</taxon>
        <taxon>Archelosauria</taxon>
        <taxon>Archosauria</taxon>
        <taxon>Dinosauria</taxon>
        <taxon>Saurischia</taxon>
        <taxon>Theropoda</taxon>
        <taxon>Coelurosauria</taxon>
        <taxon>Aves</taxon>
        <taxon>Neognathae</taxon>
        <taxon>Neoaves</taxon>
        <taxon>Telluraves</taxon>
        <taxon>Australaves</taxon>
        <taxon>Passeriformes</taxon>
        <taxon>Sturnidae</taxon>
        <taxon>Lamprotornis</taxon>
    </lineage>
</organism>
<sequence>ATGQAARSTRTIVIAGVPAGLLQDDVMADILTIHFQMSRNNGGDVEEVTYPTQNKGVAYITFEDPEVVESVLKKDQHLLQDKRLSRLYPLAVSRYCQHAFLCVTSTLSVAVFRHRFVLEDLVEEMRKQSPDLNFGPLQPDGRIAVQGSFPALRALREFLLLKAKYLPEEDKREGKSHQRPRRKLQEHRGAVQMRNSTRDAQREKQVLVLDTDIYHYMRCFYPKTLQANDVVISGVTEGDITTVCIESAAGRRAGAAQGLRARKTIENCSVELQKVLRKERICFKEHSRGEKQRYRQLCERLKPHYPAVLLSPCDTHIDVVGTSADVLGFTEDVKRHSSWVIQPCRKHCREVVCEILGGGDTADRNGDLGLHRDLLPLESFGISYLLDWQGSGTGGCVSPACWLRSEVRLCSNPGLPELLIAPDPLQIFQPPLHEELNPSLLLQPALSATT</sequence>
<reference evidence="4" key="1">
    <citation type="submission" date="2020-10" db="EMBL/GenBank/DDBJ databases">
        <title>Feather gene expression reveals the developmental basis of iridescence in African starlings.</title>
        <authorList>
            <person name="Rubenstein D.R."/>
        </authorList>
    </citation>
    <scope>NUCLEOTIDE SEQUENCE</scope>
    <source>
        <strain evidence="4">SS15</strain>
        <tissue evidence="4">Liver</tissue>
    </source>
</reference>
<reference evidence="5" key="3">
    <citation type="submission" date="2022-01" db="EMBL/GenBank/DDBJ databases">
        <authorList>
            <person name="Rubenstein D.R."/>
        </authorList>
    </citation>
    <scope>NUCLEOTIDE SEQUENCE</scope>
    <source>
        <strain evidence="5">SS15</strain>
        <tissue evidence="5">Liver</tissue>
    </source>
</reference>
<gene>
    <name evidence="5" type="ORF">IHE44_0014658</name>
    <name evidence="4" type="ORF">IHE44_008776</name>
</gene>
<dbReference type="SUPFAM" id="SSF54928">
    <property type="entry name" value="RNA-binding domain, RBD"/>
    <property type="match status" value="1"/>
</dbReference>
<dbReference type="OrthoDB" id="9948435at2759"/>
<evidence type="ECO:0000313" key="4">
    <source>
        <dbReference type="EMBL" id="KAG0114153.1"/>
    </source>
</evidence>
<evidence type="ECO:0000313" key="6">
    <source>
        <dbReference type="Proteomes" id="UP000618051"/>
    </source>
</evidence>
<dbReference type="InterPro" id="IPR035979">
    <property type="entry name" value="RBD_domain_sf"/>
</dbReference>
<dbReference type="PANTHER" id="PTHR15225">
    <property type="entry name" value="INTERFERON-INDUCED PROTEIN 35/NMI N-MYC/STAT INTERACTING PROTEIN"/>
    <property type="match status" value="1"/>
</dbReference>
<feature type="non-terminal residue" evidence="4">
    <location>
        <position position="450"/>
    </location>
</feature>
<evidence type="ECO:0000259" key="3">
    <source>
        <dbReference type="PROSITE" id="PS50102"/>
    </source>
</evidence>
<evidence type="ECO:0000313" key="5">
    <source>
        <dbReference type="EMBL" id="KAI1237393.1"/>
    </source>
</evidence>
<dbReference type="PANTHER" id="PTHR15225:SF8">
    <property type="entry name" value="RNA-BINDING PROTEIN 43"/>
    <property type="match status" value="1"/>
</dbReference>
<dbReference type="CDD" id="cd12546">
    <property type="entry name" value="RRM_RBM43"/>
    <property type="match status" value="1"/>
</dbReference>
<dbReference type="GO" id="GO:0003723">
    <property type="term" value="F:RNA binding"/>
    <property type="evidence" value="ECO:0007669"/>
    <property type="project" value="UniProtKB-UniRule"/>
</dbReference>
<dbReference type="PROSITE" id="PS50102">
    <property type="entry name" value="RRM"/>
    <property type="match status" value="1"/>
</dbReference>
<evidence type="ECO:0000256" key="2">
    <source>
        <dbReference type="SAM" id="MobiDB-lite"/>
    </source>
</evidence>
<feature type="region of interest" description="Disordered" evidence="2">
    <location>
        <begin position="170"/>
        <end position="199"/>
    </location>
</feature>
<feature type="domain" description="RRM" evidence="3">
    <location>
        <begin position="10"/>
        <end position="95"/>
    </location>
</feature>
<dbReference type="InterPro" id="IPR000504">
    <property type="entry name" value="RRM_dom"/>
</dbReference>
<dbReference type="InterPro" id="IPR012677">
    <property type="entry name" value="Nucleotide-bd_a/b_plait_sf"/>
</dbReference>
<feature type="non-terminal residue" evidence="4">
    <location>
        <position position="1"/>
    </location>
</feature>
<dbReference type="EMBL" id="JADDUC010000338">
    <property type="protein sequence ID" value="KAG0114153.1"/>
    <property type="molecule type" value="Genomic_DNA"/>
</dbReference>
<proteinExistence type="predicted"/>
<name>A0A835TQK5_9PASS</name>
<dbReference type="AlphaFoldDB" id="A0A835TQK5"/>
<evidence type="ECO:0000256" key="1">
    <source>
        <dbReference type="PROSITE-ProRule" id="PRU00176"/>
    </source>
</evidence>
<protein>
    <submittedName>
        <fullName evidence="4">RNA-binding protein 43</fullName>
    </submittedName>
</protein>